<evidence type="ECO:0000313" key="3">
    <source>
        <dbReference type="EMBL" id="MDQ9093812.1"/>
    </source>
</evidence>
<feature type="chain" id="PRO_5045607829" evidence="1">
    <location>
        <begin position="23"/>
        <end position="243"/>
    </location>
</feature>
<proteinExistence type="predicted"/>
<dbReference type="Gene3D" id="3.40.50.1820">
    <property type="entry name" value="alpha/beta hydrolase"/>
    <property type="match status" value="1"/>
</dbReference>
<comment type="caution">
    <text evidence="3">The sequence shown here is derived from an EMBL/GenBank/DDBJ whole genome shotgun (WGS) entry which is preliminary data.</text>
</comment>
<evidence type="ECO:0000256" key="1">
    <source>
        <dbReference type="SAM" id="SignalP"/>
    </source>
</evidence>
<dbReference type="SUPFAM" id="SSF53474">
    <property type="entry name" value="alpha/beta-Hydrolases"/>
    <property type="match status" value="1"/>
</dbReference>
<keyword evidence="4" id="KW-1185">Reference proteome</keyword>
<evidence type="ECO:0000313" key="4">
    <source>
        <dbReference type="Proteomes" id="UP001226574"/>
    </source>
</evidence>
<accession>A0ABU1BHU3</accession>
<feature type="domain" description="AB hydrolase-1" evidence="2">
    <location>
        <begin position="132"/>
        <end position="169"/>
    </location>
</feature>
<dbReference type="InterPro" id="IPR000073">
    <property type="entry name" value="AB_hydrolase_1"/>
</dbReference>
<dbReference type="Pfam" id="PF00561">
    <property type="entry name" value="Abhydrolase_1"/>
    <property type="match status" value="1"/>
</dbReference>
<name>A0ABU1BHU3_PSEHA</name>
<dbReference type="EMBL" id="JAVIFY010000021">
    <property type="protein sequence ID" value="MDQ9093812.1"/>
    <property type="molecule type" value="Genomic_DNA"/>
</dbReference>
<gene>
    <name evidence="3" type="ORF">RC083_19760</name>
</gene>
<dbReference type="Proteomes" id="UP001226574">
    <property type="component" value="Unassembled WGS sequence"/>
</dbReference>
<feature type="signal peptide" evidence="1">
    <location>
        <begin position="1"/>
        <end position="22"/>
    </location>
</feature>
<dbReference type="GO" id="GO:0016787">
    <property type="term" value="F:hydrolase activity"/>
    <property type="evidence" value="ECO:0007669"/>
    <property type="project" value="UniProtKB-KW"/>
</dbReference>
<organism evidence="3 4">
    <name type="scientific">Pseudoalteromonas haloplanktis</name>
    <name type="common">Alteromonas haloplanktis</name>
    <dbReference type="NCBI Taxonomy" id="228"/>
    <lineage>
        <taxon>Bacteria</taxon>
        <taxon>Pseudomonadati</taxon>
        <taxon>Pseudomonadota</taxon>
        <taxon>Gammaproteobacteria</taxon>
        <taxon>Alteromonadales</taxon>
        <taxon>Pseudoalteromonadaceae</taxon>
        <taxon>Pseudoalteromonas</taxon>
    </lineage>
</organism>
<protein>
    <submittedName>
        <fullName evidence="3">Alpha/beta fold hydrolase</fullName>
    </submittedName>
</protein>
<keyword evidence="3" id="KW-0378">Hydrolase</keyword>
<sequence length="243" mass="27345">MFHTLQSLVVFVLFSLSTLSYANNEVIVDKNRDRAIAINIALPSNGLSCSEQNKCPVVFINAGYGISHTDYQFAADIFTSRGYLTIAVAHELKGDPALDPNQPYMATRMENWHRGVVTLKFLVDELNVRYPAYDFSQLTLFGHSNGGDISALYAAIYPNEVSAVITLDHRRMLLPRNKNILVLTLRGSDYPADADVLLNERELSQYPVKQITIEQARHNDMYDGGSKWLIERMRNEINAFLGA</sequence>
<dbReference type="InterPro" id="IPR029058">
    <property type="entry name" value="AB_hydrolase_fold"/>
</dbReference>
<keyword evidence="1" id="KW-0732">Signal</keyword>
<evidence type="ECO:0000259" key="2">
    <source>
        <dbReference type="Pfam" id="PF00561"/>
    </source>
</evidence>
<dbReference type="RefSeq" id="WP_309039718.1">
    <property type="nucleotide sequence ID" value="NZ_JAVIFY010000021.1"/>
</dbReference>
<reference evidence="3 4" key="1">
    <citation type="submission" date="2023-08" db="EMBL/GenBank/DDBJ databases">
        <title>Pseudoalteromonas haloplanktis LL1 genome.</title>
        <authorList>
            <person name="Wu S."/>
        </authorList>
    </citation>
    <scope>NUCLEOTIDE SEQUENCE [LARGE SCALE GENOMIC DNA]</scope>
    <source>
        <strain evidence="3 4">LL1</strain>
    </source>
</reference>